<gene>
    <name evidence="1" type="ORF">APLA_LOCUS1062</name>
</gene>
<protein>
    <submittedName>
        <fullName evidence="1">Uncharacterized protein</fullName>
    </submittedName>
</protein>
<proteinExistence type="predicted"/>
<dbReference type="EMBL" id="CADEBD010000051">
    <property type="protein sequence ID" value="CAB3221919.1"/>
    <property type="molecule type" value="Genomic_DNA"/>
</dbReference>
<sequence length="85" mass="9042">MNGWWRGSQGSEYGGTGMRRAGLFSGIAFRYLAVISLSERVAGPGGDTPELSPLYTAHRTGTSPCVAESLDVYRHSHILVIASAS</sequence>
<reference evidence="1 2" key="1">
    <citation type="submission" date="2020-04" db="EMBL/GenBank/DDBJ databases">
        <authorList>
            <person name="Wallbank WR R."/>
            <person name="Pardo Diaz C."/>
            <person name="Kozak K."/>
            <person name="Martin S."/>
            <person name="Jiggins C."/>
            <person name="Moest M."/>
            <person name="Warren A I."/>
            <person name="Byers J.R.P. K."/>
            <person name="Montejo-Kovacevich G."/>
            <person name="Yen C E."/>
        </authorList>
    </citation>
    <scope>NUCLEOTIDE SEQUENCE [LARGE SCALE GENOMIC DNA]</scope>
</reference>
<comment type="caution">
    <text evidence="1">The sequence shown here is derived from an EMBL/GenBank/DDBJ whole genome shotgun (WGS) entry which is preliminary data.</text>
</comment>
<name>A0A8S0YQD6_ARCPL</name>
<dbReference type="OrthoDB" id="5086884at2759"/>
<dbReference type="Proteomes" id="UP000494256">
    <property type="component" value="Unassembled WGS sequence"/>
</dbReference>
<dbReference type="AlphaFoldDB" id="A0A8S0YQD6"/>
<evidence type="ECO:0000313" key="2">
    <source>
        <dbReference type="Proteomes" id="UP000494256"/>
    </source>
</evidence>
<organism evidence="1 2">
    <name type="scientific">Arctia plantaginis</name>
    <name type="common">Wood tiger moth</name>
    <name type="synonym">Phalaena plantaginis</name>
    <dbReference type="NCBI Taxonomy" id="874455"/>
    <lineage>
        <taxon>Eukaryota</taxon>
        <taxon>Metazoa</taxon>
        <taxon>Ecdysozoa</taxon>
        <taxon>Arthropoda</taxon>
        <taxon>Hexapoda</taxon>
        <taxon>Insecta</taxon>
        <taxon>Pterygota</taxon>
        <taxon>Neoptera</taxon>
        <taxon>Endopterygota</taxon>
        <taxon>Lepidoptera</taxon>
        <taxon>Glossata</taxon>
        <taxon>Ditrysia</taxon>
        <taxon>Noctuoidea</taxon>
        <taxon>Erebidae</taxon>
        <taxon>Arctiinae</taxon>
        <taxon>Arctia</taxon>
    </lineage>
</organism>
<accession>A0A8S0YQD6</accession>
<evidence type="ECO:0000313" key="1">
    <source>
        <dbReference type="EMBL" id="CAB3221919.1"/>
    </source>
</evidence>